<keyword evidence="2" id="KW-1185">Reference proteome</keyword>
<accession>A0A1R2CPZ7</accession>
<dbReference type="Proteomes" id="UP000187209">
    <property type="component" value="Unassembled WGS sequence"/>
</dbReference>
<reference evidence="1 2" key="1">
    <citation type="submission" date="2016-11" db="EMBL/GenBank/DDBJ databases">
        <title>The macronuclear genome of Stentor coeruleus: a giant cell with tiny introns.</title>
        <authorList>
            <person name="Slabodnick M."/>
            <person name="Ruby J.G."/>
            <person name="Reiff S.B."/>
            <person name="Swart E.C."/>
            <person name="Gosai S."/>
            <person name="Prabakaran S."/>
            <person name="Witkowska E."/>
            <person name="Larue G.E."/>
            <person name="Fisher S."/>
            <person name="Freeman R.M."/>
            <person name="Gunawardena J."/>
            <person name="Chu W."/>
            <person name="Stover N.A."/>
            <person name="Gregory B.D."/>
            <person name="Nowacki M."/>
            <person name="Derisi J."/>
            <person name="Roy S.W."/>
            <person name="Marshall W.F."/>
            <person name="Sood P."/>
        </authorList>
    </citation>
    <scope>NUCLEOTIDE SEQUENCE [LARGE SCALE GENOMIC DNA]</scope>
    <source>
        <strain evidence="1">WM001</strain>
    </source>
</reference>
<evidence type="ECO:0000313" key="2">
    <source>
        <dbReference type="Proteomes" id="UP000187209"/>
    </source>
</evidence>
<dbReference type="EMBL" id="MPUH01000089">
    <property type="protein sequence ID" value="OMJ91079.1"/>
    <property type="molecule type" value="Genomic_DNA"/>
</dbReference>
<protein>
    <submittedName>
        <fullName evidence="1">Uncharacterized protein</fullName>
    </submittedName>
</protein>
<proteinExistence type="predicted"/>
<gene>
    <name evidence="1" type="ORF">SteCoe_6440</name>
</gene>
<dbReference type="AlphaFoldDB" id="A0A1R2CPZ7"/>
<comment type="caution">
    <text evidence="1">The sequence shown here is derived from an EMBL/GenBank/DDBJ whole genome shotgun (WGS) entry which is preliminary data.</text>
</comment>
<sequence length="356" mass="41312">MKPCVLCKAIKQSGNHKCPVKNNIVNNSLKSVGKPENTNQNPFIKISQNLEKPNIQNFTYKVPTPKAHNEYKGFILESKDDEDIKTDENAYLLYDAMELLSKNQEFCDGIFSHACEKGCIQCTINSQIEGKSFKKAQRIYDEICNIYGKNIALIDFVNCLNIFLNCLHHIRIREFSDKKCNYECISHKNFFLDVHQQVVCECNQTRNNYLSLNTFTIPINIFNSATASIREILFENSKVRIPLCPSHHFCVKNNSCITTQILNASGWILFELKYENPNSHVDLCGFEDFFIDNLHAHYYLTSLVFKDNLKYCMLFRCHLGWEYKEKNLVLNSASELNLFFNVNRLKPCLIVYSTKR</sequence>
<name>A0A1R2CPZ7_9CILI</name>
<evidence type="ECO:0000313" key="1">
    <source>
        <dbReference type="EMBL" id="OMJ91079.1"/>
    </source>
</evidence>
<organism evidence="1 2">
    <name type="scientific">Stentor coeruleus</name>
    <dbReference type="NCBI Taxonomy" id="5963"/>
    <lineage>
        <taxon>Eukaryota</taxon>
        <taxon>Sar</taxon>
        <taxon>Alveolata</taxon>
        <taxon>Ciliophora</taxon>
        <taxon>Postciliodesmatophora</taxon>
        <taxon>Heterotrichea</taxon>
        <taxon>Heterotrichida</taxon>
        <taxon>Stentoridae</taxon>
        <taxon>Stentor</taxon>
    </lineage>
</organism>